<dbReference type="AlphaFoldDB" id="A0AAV0VIA6"/>
<dbReference type="Proteomes" id="UP001160148">
    <property type="component" value="Unassembled WGS sequence"/>
</dbReference>
<proteinExistence type="predicted"/>
<evidence type="ECO:0000313" key="2">
    <source>
        <dbReference type="Proteomes" id="UP001160148"/>
    </source>
</evidence>
<name>A0AAV0VIA6_9HEMI</name>
<reference evidence="1 2" key="1">
    <citation type="submission" date="2023-01" db="EMBL/GenBank/DDBJ databases">
        <authorList>
            <person name="Whitehead M."/>
        </authorList>
    </citation>
    <scope>NUCLEOTIDE SEQUENCE [LARGE SCALE GENOMIC DNA]</scope>
</reference>
<comment type="caution">
    <text evidence="1">The sequence shown here is derived from an EMBL/GenBank/DDBJ whole genome shotgun (WGS) entry which is preliminary data.</text>
</comment>
<evidence type="ECO:0008006" key="3">
    <source>
        <dbReference type="Google" id="ProtNLM"/>
    </source>
</evidence>
<sequence length="75" mass="8962">MANFDELANLIAIQNTQHRQYFQRNPRIRNNNINNSFELSDSEFIKKIQANYKNLTNISIRQLSPYLKIKKDHLI</sequence>
<dbReference type="EMBL" id="CARXXK010000001">
    <property type="protein sequence ID" value="CAI6343370.1"/>
    <property type="molecule type" value="Genomic_DNA"/>
</dbReference>
<protein>
    <recommendedName>
        <fullName evidence="3">GIY-YIG homing endonuclease</fullName>
    </recommendedName>
</protein>
<organism evidence="1 2">
    <name type="scientific">Macrosiphum euphorbiae</name>
    <name type="common">potato aphid</name>
    <dbReference type="NCBI Taxonomy" id="13131"/>
    <lineage>
        <taxon>Eukaryota</taxon>
        <taxon>Metazoa</taxon>
        <taxon>Ecdysozoa</taxon>
        <taxon>Arthropoda</taxon>
        <taxon>Hexapoda</taxon>
        <taxon>Insecta</taxon>
        <taxon>Pterygota</taxon>
        <taxon>Neoptera</taxon>
        <taxon>Paraneoptera</taxon>
        <taxon>Hemiptera</taxon>
        <taxon>Sternorrhyncha</taxon>
        <taxon>Aphidomorpha</taxon>
        <taxon>Aphidoidea</taxon>
        <taxon>Aphididae</taxon>
        <taxon>Macrosiphini</taxon>
        <taxon>Macrosiphum</taxon>
    </lineage>
</organism>
<gene>
    <name evidence="1" type="ORF">MEUPH1_LOCUS650</name>
</gene>
<accession>A0AAV0VIA6</accession>
<evidence type="ECO:0000313" key="1">
    <source>
        <dbReference type="EMBL" id="CAI6343370.1"/>
    </source>
</evidence>
<keyword evidence="2" id="KW-1185">Reference proteome</keyword>